<dbReference type="Pfam" id="PF13377">
    <property type="entry name" value="Peripla_BP_3"/>
    <property type="match status" value="1"/>
</dbReference>
<dbReference type="PROSITE" id="PS00356">
    <property type="entry name" value="HTH_LACI_1"/>
    <property type="match status" value="1"/>
</dbReference>
<dbReference type="SUPFAM" id="SSF47413">
    <property type="entry name" value="lambda repressor-like DNA-binding domains"/>
    <property type="match status" value="1"/>
</dbReference>
<dbReference type="InterPro" id="IPR010982">
    <property type="entry name" value="Lambda_DNA-bd_dom_sf"/>
</dbReference>
<keyword evidence="2 5" id="KW-0238">DNA-binding</keyword>
<dbReference type="Pfam" id="PF00356">
    <property type="entry name" value="LacI"/>
    <property type="match status" value="1"/>
</dbReference>
<dbReference type="Gene3D" id="1.10.260.40">
    <property type="entry name" value="lambda repressor-like DNA-binding domains"/>
    <property type="match status" value="1"/>
</dbReference>
<evidence type="ECO:0000313" key="5">
    <source>
        <dbReference type="EMBL" id="MDT7509092.1"/>
    </source>
</evidence>
<dbReference type="RefSeq" id="WP_313838582.1">
    <property type="nucleotide sequence ID" value="NZ_JASTZZ010000001.1"/>
</dbReference>
<evidence type="ECO:0000259" key="4">
    <source>
        <dbReference type="PROSITE" id="PS50932"/>
    </source>
</evidence>
<protein>
    <submittedName>
        <fullName evidence="5">LacI family DNA-binding transcriptional regulator</fullName>
    </submittedName>
</protein>
<feature type="domain" description="HTH lacI-type" evidence="4">
    <location>
        <begin position="10"/>
        <end position="64"/>
    </location>
</feature>
<dbReference type="SUPFAM" id="SSF53822">
    <property type="entry name" value="Periplasmic binding protein-like I"/>
    <property type="match status" value="1"/>
</dbReference>
<proteinExistence type="predicted"/>
<dbReference type="Proteomes" id="UP001529481">
    <property type="component" value="Unassembled WGS sequence"/>
</dbReference>
<organism evidence="5 6">
    <name type="scientific">Bifidobacterium kimbladii</name>
    <dbReference type="NCBI Taxonomy" id="1293826"/>
    <lineage>
        <taxon>Bacteria</taxon>
        <taxon>Bacillati</taxon>
        <taxon>Actinomycetota</taxon>
        <taxon>Actinomycetes</taxon>
        <taxon>Bifidobacteriales</taxon>
        <taxon>Bifidobacteriaceae</taxon>
        <taxon>Bifidobacterium</taxon>
    </lineage>
</organism>
<dbReference type="SMART" id="SM00354">
    <property type="entry name" value="HTH_LACI"/>
    <property type="match status" value="1"/>
</dbReference>
<evidence type="ECO:0000256" key="2">
    <source>
        <dbReference type="ARBA" id="ARBA00023125"/>
    </source>
</evidence>
<keyword evidence="6" id="KW-1185">Reference proteome</keyword>
<sequence>MEKGSRKKSARLVDVAERAGVSVATASKALHDNPRVSARTRNHVQRIASELAYTPNKLAQSLVSGLTGTVGLVTSDMQGRFSTQILIGAENTLEAESFSVLLTNARGDPSLEALHVRKLLSLKVDGFILMGRETDPRASWGSDLNVPLVYAYAPSTDPSDASITCDNVDAGKMAVNHLISCGRHKIAIIGGDGTFAASQDRTKGSMTALKEAGLRPAGPVRFGQWDGSWGRGATRLLLDQDVDFDAVVCQNDQIARGCIDVLKERGIRVPEDVAVIGHDNWSELVDISRPELTSIDNNAIEIGSQAAQMLLDAVGGKPHHGIRYLPCRLIQRGSTVLLD</sequence>
<dbReference type="EMBL" id="JASTZZ010000001">
    <property type="protein sequence ID" value="MDT7509092.1"/>
    <property type="molecule type" value="Genomic_DNA"/>
</dbReference>
<comment type="caution">
    <text evidence="5">The sequence shown here is derived from an EMBL/GenBank/DDBJ whole genome shotgun (WGS) entry which is preliminary data.</text>
</comment>
<dbReference type="PANTHER" id="PTHR30146">
    <property type="entry name" value="LACI-RELATED TRANSCRIPTIONAL REPRESSOR"/>
    <property type="match status" value="1"/>
</dbReference>
<dbReference type="InterPro" id="IPR000843">
    <property type="entry name" value="HTH_LacI"/>
</dbReference>
<keyword evidence="1" id="KW-0805">Transcription regulation</keyword>
<accession>A0ABU3KEQ9</accession>
<name>A0ABU3KEQ9_9BIFI</name>
<dbReference type="CDD" id="cd06288">
    <property type="entry name" value="PBP1_sucrose_transcription_regulator"/>
    <property type="match status" value="1"/>
</dbReference>
<evidence type="ECO:0000313" key="6">
    <source>
        <dbReference type="Proteomes" id="UP001529481"/>
    </source>
</evidence>
<gene>
    <name evidence="5" type="ORF">QRX41_02990</name>
</gene>
<dbReference type="CDD" id="cd01392">
    <property type="entry name" value="HTH_LacI"/>
    <property type="match status" value="1"/>
</dbReference>
<reference evidence="6" key="1">
    <citation type="submission" date="2023-07" db="EMBL/GenBank/DDBJ databases">
        <title>Bifidobacterium spp. in honeybee.</title>
        <authorList>
            <person name="Olofsson T."/>
        </authorList>
    </citation>
    <scope>NUCLEOTIDE SEQUENCE [LARGE SCALE GENOMIC DNA]</scope>
    <source>
        <strain evidence="6">H1HS16N</strain>
    </source>
</reference>
<keyword evidence="3" id="KW-0804">Transcription</keyword>
<dbReference type="PANTHER" id="PTHR30146:SF109">
    <property type="entry name" value="HTH-TYPE TRANSCRIPTIONAL REGULATOR GALS"/>
    <property type="match status" value="1"/>
</dbReference>
<dbReference type="Gene3D" id="3.40.50.2300">
    <property type="match status" value="2"/>
</dbReference>
<evidence type="ECO:0000256" key="3">
    <source>
        <dbReference type="ARBA" id="ARBA00023163"/>
    </source>
</evidence>
<evidence type="ECO:0000256" key="1">
    <source>
        <dbReference type="ARBA" id="ARBA00023015"/>
    </source>
</evidence>
<dbReference type="InterPro" id="IPR046335">
    <property type="entry name" value="LacI/GalR-like_sensor"/>
</dbReference>
<dbReference type="GO" id="GO:0003677">
    <property type="term" value="F:DNA binding"/>
    <property type="evidence" value="ECO:0007669"/>
    <property type="project" value="UniProtKB-KW"/>
</dbReference>
<dbReference type="PROSITE" id="PS50932">
    <property type="entry name" value="HTH_LACI_2"/>
    <property type="match status" value="1"/>
</dbReference>
<dbReference type="InterPro" id="IPR028082">
    <property type="entry name" value="Peripla_BP_I"/>
</dbReference>